<reference evidence="1 2" key="1">
    <citation type="journal article" date="2017" name="Genome Announc.">
        <title>Genome sequence of the saprophytic ascomycete Epicoccum nigrum ICMP 19927 strain isolated from New Zealand.</title>
        <authorList>
            <person name="Fokin M."/>
            <person name="Fleetwood D."/>
            <person name="Weir B.S."/>
            <person name="Villas-Boas S.G."/>
        </authorList>
    </citation>
    <scope>NUCLEOTIDE SEQUENCE [LARGE SCALE GENOMIC DNA]</scope>
    <source>
        <strain evidence="1 2">ICMP 19927</strain>
    </source>
</reference>
<proteinExistence type="predicted"/>
<dbReference type="EMBL" id="KZ107838">
    <property type="protein sequence ID" value="OSS54834.1"/>
    <property type="molecule type" value="Genomic_DNA"/>
</dbReference>
<name>A0A1Y2MFC9_EPING</name>
<evidence type="ECO:0000313" key="1">
    <source>
        <dbReference type="EMBL" id="OSS54834.1"/>
    </source>
</evidence>
<dbReference type="Proteomes" id="UP000193240">
    <property type="component" value="Unassembled WGS sequence"/>
</dbReference>
<organism evidence="1 2">
    <name type="scientific">Epicoccum nigrum</name>
    <name type="common">Soil fungus</name>
    <name type="synonym">Epicoccum purpurascens</name>
    <dbReference type="NCBI Taxonomy" id="105696"/>
    <lineage>
        <taxon>Eukaryota</taxon>
        <taxon>Fungi</taxon>
        <taxon>Dikarya</taxon>
        <taxon>Ascomycota</taxon>
        <taxon>Pezizomycotina</taxon>
        <taxon>Dothideomycetes</taxon>
        <taxon>Pleosporomycetidae</taxon>
        <taxon>Pleosporales</taxon>
        <taxon>Pleosporineae</taxon>
        <taxon>Didymellaceae</taxon>
        <taxon>Epicoccum</taxon>
    </lineage>
</organism>
<protein>
    <submittedName>
        <fullName evidence="1">Uncharacterized protein</fullName>
    </submittedName>
</protein>
<gene>
    <name evidence="1" type="ORF">B5807_00917</name>
</gene>
<accession>A0A1Y2MFC9</accession>
<sequence length="303" mass="31970">MEGSRAECVLSPSKPSHWSRSPMCMPSPKVASSARCLARSVSAWMPCQTDSKSKSSRPFSSSTDLSISFSSASMFLLASASSASRLWSVSSSCLNCASQSWSSSSTMRSLPLAEACMGCWTFCGAYDGIMPMPPMPMPMPMPMPKFCMGRWYPIWAWAEAAGLAVRSLWFICWNLANSAGLNPAGRCSCIEGPICGACMPGSNSAAHAGEPLCCARSNSLRICSMANGEAGPGPWGSCAFCCMNSFIICATISSCASSRCSRLWHLRRPGAPSAGCACLPACRRALARPGGLSAATCHPGRAW</sequence>
<keyword evidence="2" id="KW-1185">Reference proteome</keyword>
<dbReference type="AlphaFoldDB" id="A0A1Y2MFC9"/>
<dbReference type="InParanoid" id="A0A1Y2MFC9"/>
<evidence type="ECO:0000313" key="2">
    <source>
        <dbReference type="Proteomes" id="UP000193240"/>
    </source>
</evidence>